<dbReference type="Pfam" id="PF11716">
    <property type="entry name" value="MDMPI_N"/>
    <property type="match status" value="1"/>
</dbReference>
<evidence type="ECO:0000313" key="2">
    <source>
        <dbReference type="EMBL" id="PWC01712.1"/>
    </source>
</evidence>
<dbReference type="OrthoDB" id="5118203at2"/>
<accession>A0A2U1T6U2</accession>
<dbReference type="RefSeq" id="WP_108431878.1">
    <property type="nucleotide sequence ID" value="NZ_CP026947.1"/>
</dbReference>
<evidence type="ECO:0000259" key="1">
    <source>
        <dbReference type="Pfam" id="PF11716"/>
    </source>
</evidence>
<protein>
    <submittedName>
        <fullName evidence="2">Maleylpyruvate isomerase family mycothiol-dependent enzyme</fullName>
    </submittedName>
</protein>
<dbReference type="InterPro" id="IPR017517">
    <property type="entry name" value="Maleyloyr_isom"/>
</dbReference>
<dbReference type="Gene3D" id="1.20.120.450">
    <property type="entry name" value="dinb family like domain"/>
    <property type="match status" value="1"/>
</dbReference>
<comment type="caution">
    <text evidence="2">The sequence shown here is derived from an EMBL/GenBank/DDBJ whole genome shotgun (WGS) entry which is preliminary data.</text>
</comment>
<feature type="domain" description="Mycothiol-dependent maleylpyruvate isomerase metal-binding" evidence="1">
    <location>
        <begin position="25"/>
        <end position="156"/>
    </location>
</feature>
<dbReference type="Gene3D" id="3.30.1050.20">
    <property type="match status" value="1"/>
</dbReference>
<sequence>MAETAQSFHDLSIDERLQIVNRGTSYFSGQLAHIDNEDFGEPTLLPDWDRFYLVAHVGYNARALVNLVNWASTGVETPMYSSPKARGEEIARGATLPPGALRNLHSHSVVQLNVAWRDCPREAWDAEVKTAQGRTVPMSETLWMRTREVWLHAVDLDVNGRFSDIPHVVLATLVPEIVGKWRKRELGDGLVLVNSETGERWAVTEGHEETEVTGTLTGLARWASGRGGAGVNADAPEPPRWL</sequence>
<dbReference type="SUPFAM" id="SSF55718">
    <property type="entry name" value="SCP-like"/>
    <property type="match status" value="1"/>
</dbReference>
<evidence type="ECO:0000313" key="3">
    <source>
        <dbReference type="Proteomes" id="UP000244989"/>
    </source>
</evidence>
<name>A0A2U1T6U2_9CORY</name>
<dbReference type="InterPro" id="IPR024344">
    <property type="entry name" value="MDMPI_metal-binding"/>
</dbReference>
<keyword evidence="2" id="KW-0670">Pyruvate</keyword>
<organism evidence="2 3">
    <name type="scientific">Corynebacterium yudongzhengii</name>
    <dbReference type="NCBI Taxonomy" id="2080740"/>
    <lineage>
        <taxon>Bacteria</taxon>
        <taxon>Bacillati</taxon>
        <taxon>Actinomycetota</taxon>
        <taxon>Actinomycetes</taxon>
        <taxon>Mycobacteriales</taxon>
        <taxon>Corynebacteriaceae</taxon>
        <taxon>Corynebacterium</taxon>
    </lineage>
</organism>
<dbReference type="GO" id="GO:0046872">
    <property type="term" value="F:metal ion binding"/>
    <property type="evidence" value="ECO:0007669"/>
    <property type="project" value="InterPro"/>
</dbReference>
<gene>
    <name evidence="2" type="ORF">DF222_06295</name>
</gene>
<keyword evidence="3" id="KW-1185">Reference proteome</keyword>
<dbReference type="InterPro" id="IPR034660">
    <property type="entry name" value="DinB/YfiT-like"/>
</dbReference>
<dbReference type="KEGG" id="cyz:C3B44_07775"/>
<dbReference type="GO" id="GO:0016853">
    <property type="term" value="F:isomerase activity"/>
    <property type="evidence" value="ECO:0007669"/>
    <property type="project" value="UniProtKB-KW"/>
</dbReference>
<dbReference type="InterPro" id="IPR036527">
    <property type="entry name" value="SCP2_sterol-bd_dom_sf"/>
</dbReference>
<dbReference type="Proteomes" id="UP000244989">
    <property type="component" value="Unassembled WGS sequence"/>
</dbReference>
<dbReference type="AlphaFoldDB" id="A0A2U1T6U2"/>
<dbReference type="NCBIfam" id="TIGR03083">
    <property type="entry name" value="maleylpyruvate isomerase family mycothiol-dependent enzyme"/>
    <property type="match status" value="1"/>
</dbReference>
<dbReference type="SUPFAM" id="SSF109854">
    <property type="entry name" value="DinB/YfiT-like putative metalloenzymes"/>
    <property type="match status" value="1"/>
</dbReference>
<reference evidence="3" key="1">
    <citation type="submission" date="2018-04" db="EMBL/GenBank/DDBJ databases">
        <authorList>
            <person name="Liu S."/>
            <person name="Wang Z."/>
            <person name="Li J."/>
        </authorList>
    </citation>
    <scope>NUCLEOTIDE SEQUENCE [LARGE SCALE GENOMIC DNA]</scope>
    <source>
        <strain evidence="3">2189</strain>
    </source>
</reference>
<proteinExistence type="predicted"/>
<keyword evidence="2" id="KW-0413">Isomerase</keyword>
<dbReference type="EMBL" id="QEEZ01000009">
    <property type="protein sequence ID" value="PWC01712.1"/>
    <property type="molecule type" value="Genomic_DNA"/>
</dbReference>